<keyword evidence="9" id="KW-0863">Zinc-finger</keyword>
<comment type="pathway">
    <text evidence="3">Protein modification; protein ubiquitination.</text>
</comment>
<protein>
    <recommendedName>
        <fullName evidence="4">RING-type E3 ubiquitin transferase</fullName>
        <ecNumber evidence="4">2.3.2.27</ecNumber>
    </recommendedName>
</protein>
<comment type="catalytic activity">
    <reaction evidence="1">
        <text>S-ubiquitinyl-[E2 ubiquitin-conjugating enzyme]-L-cysteine + [acceptor protein]-L-lysine = [E2 ubiquitin-conjugating enzyme]-L-cysteine + N(6)-ubiquitinyl-[acceptor protein]-L-lysine.</text>
        <dbReference type="EC" id="2.3.2.27"/>
    </reaction>
</comment>
<keyword evidence="6 15" id="KW-0812">Transmembrane</keyword>
<keyword evidence="11" id="KW-0862">Zinc</keyword>
<evidence type="ECO:0000256" key="8">
    <source>
        <dbReference type="ARBA" id="ARBA00022729"/>
    </source>
</evidence>
<dbReference type="InterPro" id="IPR025287">
    <property type="entry name" value="WAK_GUB"/>
</dbReference>
<evidence type="ECO:0000256" key="1">
    <source>
        <dbReference type="ARBA" id="ARBA00000900"/>
    </source>
</evidence>
<dbReference type="InterPro" id="IPR046948">
    <property type="entry name" value="ATL20-22-like"/>
</dbReference>
<organism evidence="18 19">
    <name type="scientific">Heracleum sosnowskyi</name>
    <dbReference type="NCBI Taxonomy" id="360622"/>
    <lineage>
        <taxon>Eukaryota</taxon>
        <taxon>Viridiplantae</taxon>
        <taxon>Streptophyta</taxon>
        <taxon>Embryophyta</taxon>
        <taxon>Tracheophyta</taxon>
        <taxon>Spermatophyta</taxon>
        <taxon>Magnoliopsida</taxon>
        <taxon>eudicotyledons</taxon>
        <taxon>Gunneridae</taxon>
        <taxon>Pentapetalae</taxon>
        <taxon>asterids</taxon>
        <taxon>campanulids</taxon>
        <taxon>Apiales</taxon>
        <taxon>Apiaceae</taxon>
        <taxon>Apioideae</taxon>
        <taxon>apioid superclade</taxon>
        <taxon>Tordylieae</taxon>
        <taxon>Tordyliinae</taxon>
        <taxon>Heracleum</taxon>
    </lineage>
</organism>
<evidence type="ECO:0000256" key="14">
    <source>
        <dbReference type="ARBA" id="ARBA00024209"/>
    </source>
</evidence>
<feature type="transmembrane region" description="Helical" evidence="15">
    <location>
        <begin position="190"/>
        <end position="212"/>
    </location>
</feature>
<evidence type="ECO:0000256" key="11">
    <source>
        <dbReference type="ARBA" id="ARBA00022833"/>
    </source>
</evidence>
<keyword evidence="8 16" id="KW-0732">Signal</keyword>
<dbReference type="GO" id="GO:0061630">
    <property type="term" value="F:ubiquitin protein ligase activity"/>
    <property type="evidence" value="ECO:0007669"/>
    <property type="project" value="UniProtKB-EC"/>
</dbReference>
<name>A0AAD8GPD2_9APIA</name>
<evidence type="ECO:0000256" key="5">
    <source>
        <dbReference type="ARBA" id="ARBA00022679"/>
    </source>
</evidence>
<evidence type="ECO:0000256" key="10">
    <source>
        <dbReference type="ARBA" id="ARBA00022786"/>
    </source>
</evidence>
<feature type="domain" description="Wall-associated receptor kinase galacturonan-binding" evidence="17">
    <location>
        <begin position="31"/>
        <end position="76"/>
    </location>
</feature>
<feature type="chain" id="PRO_5042208500" description="RING-type E3 ubiquitin transferase" evidence="16">
    <location>
        <begin position="25"/>
        <end position="240"/>
    </location>
</feature>
<proteinExistence type="inferred from homology"/>
<evidence type="ECO:0000256" key="13">
    <source>
        <dbReference type="ARBA" id="ARBA00023136"/>
    </source>
</evidence>
<dbReference type="PANTHER" id="PTHR46279">
    <property type="entry name" value="RING/U-BOX SUPERFAMILY PROTEIN"/>
    <property type="match status" value="1"/>
</dbReference>
<evidence type="ECO:0000256" key="12">
    <source>
        <dbReference type="ARBA" id="ARBA00022989"/>
    </source>
</evidence>
<evidence type="ECO:0000256" key="2">
    <source>
        <dbReference type="ARBA" id="ARBA00004167"/>
    </source>
</evidence>
<evidence type="ECO:0000256" key="4">
    <source>
        <dbReference type="ARBA" id="ARBA00012483"/>
    </source>
</evidence>
<dbReference type="GO" id="GO:0016020">
    <property type="term" value="C:membrane"/>
    <property type="evidence" value="ECO:0007669"/>
    <property type="project" value="UniProtKB-SubCell"/>
</dbReference>
<reference evidence="18" key="1">
    <citation type="submission" date="2023-02" db="EMBL/GenBank/DDBJ databases">
        <title>Genome of toxic invasive species Heracleum sosnowskyi carries increased number of genes despite the absence of recent whole-genome duplications.</title>
        <authorList>
            <person name="Schelkunov M."/>
            <person name="Shtratnikova V."/>
            <person name="Makarenko M."/>
            <person name="Klepikova A."/>
            <person name="Omelchenko D."/>
            <person name="Novikova G."/>
            <person name="Obukhova E."/>
            <person name="Bogdanov V."/>
            <person name="Penin A."/>
            <person name="Logacheva M."/>
        </authorList>
    </citation>
    <scope>NUCLEOTIDE SEQUENCE</scope>
    <source>
        <strain evidence="18">Hsosn_3</strain>
        <tissue evidence="18">Leaf</tissue>
    </source>
</reference>
<dbReference type="AlphaFoldDB" id="A0AAD8GPD2"/>
<keyword evidence="10" id="KW-0833">Ubl conjugation pathway</keyword>
<evidence type="ECO:0000256" key="7">
    <source>
        <dbReference type="ARBA" id="ARBA00022723"/>
    </source>
</evidence>
<keyword evidence="13 15" id="KW-0472">Membrane</keyword>
<accession>A0AAD8GPD2</accession>
<comment type="subcellular location">
    <subcellularLocation>
        <location evidence="2">Membrane</location>
        <topology evidence="2">Single-pass membrane protein</topology>
    </subcellularLocation>
</comment>
<dbReference type="PANTHER" id="PTHR46279:SF9">
    <property type="entry name" value="OS01G0116300 PROTEIN"/>
    <property type="match status" value="1"/>
</dbReference>
<evidence type="ECO:0000256" key="15">
    <source>
        <dbReference type="SAM" id="Phobius"/>
    </source>
</evidence>
<evidence type="ECO:0000256" key="16">
    <source>
        <dbReference type="SAM" id="SignalP"/>
    </source>
</evidence>
<comment type="caution">
    <text evidence="18">The sequence shown here is derived from an EMBL/GenBank/DDBJ whole genome shotgun (WGS) entry which is preliminary data.</text>
</comment>
<evidence type="ECO:0000259" key="17">
    <source>
        <dbReference type="Pfam" id="PF13947"/>
    </source>
</evidence>
<dbReference type="Proteomes" id="UP001237642">
    <property type="component" value="Unassembled WGS sequence"/>
</dbReference>
<reference evidence="18" key="2">
    <citation type="submission" date="2023-05" db="EMBL/GenBank/DDBJ databases">
        <authorList>
            <person name="Schelkunov M.I."/>
        </authorList>
    </citation>
    <scope>NUCLEOTIDE SEQUENCE</scope>
    <source>
        <strain evidence="18">Hsosn_3</strain>
        <tissue evidence="18">Leaf</tissue>
    </source>
</reference>
<keyword evidence="12 15" id="KW-1133">Transmembrane helix</keyword>
<sequence length="240" mass="27122">MGFQIFIYHSWPILLLLAISGVAAEAVGDECKIKRCSHHGPEIRFPFQLKDRQPEHCGLPGFRVSCYKRQTLLELQYLANTSLPGIHLFIYIHVLIRFINYTAQVIYVSGQPKVNANLTFVSTPTSSPSRFQVSPYIEAYTFTNSSSRAEANGEYCRLMKNTTSRDIQTADYRTTCLSKSGRQGSSIKPIAGVIPGATITVLVLVVLINYVIRSYRQKKYDELKIERSFINDLEVISESE</sequence>
<keyword evidence="19" id="KW-1185">Reference proteome</keyword>
<keyword evidence="5" id="KW-0808">Transferase</keyword>
<keyword evidence="7" id="KW-0479">Metal-binding</keyword>
<evidence type="ECO:0000256" key="6">
    <source>
        <dbReference type="ARBA" id="ARBA00022692"/>
    </source>
</evidence>
<gene>
    <name evidence="18" type="ORF">POM88_054058</name>
</gene>
<evidence type="ECO:0000313" key="18">
    <source>
        <dbReference type="EMBL" id="KAK1351775.1"/>
    </source>
</evidence>
<dbReference type="GO" id="GO:0030247">
    <property type="term" value="F:polysaccharide binding"/>
    <property type="evidence" value="ECO:0007669"/>
    <property type="project" value="InterPro"/>
</dbReference>
<evidence type="ECO:0000313" key="19">
    <source>
        <dbReference type="Proteomes" id="UP001237642"/>
    </source>
</evidence>
<comment type="similarity">
    <text evidence="14">Belongs to the RING-type zinc finger family. ATL subfamily.</text>
</comment>
<dbReference type="EC" id="2.3.2.27" evidence="4"/>
<dbReference type="Pfam" id="PF13947">
    <property type="entry name" value="GUB_WAK_bind"/>
    <property type="match status" value="1"/>
</dbReference>
<evidence type="ECO:0000256" key="3">
    <source>
        <dbReference type="ARBA" id="ARBA00004906"/>
    </source>
</evidence>
<evidence type="ECO:0000256" key="9">
    <source>
        <dbReference type="ARBA" id="ARBA00022771"/>
    </source>
</evidence>
<feature type="signal peptide" evidence="16">
    <location>
        <begin position="1"/>
        <end position="24"/>
    </location>
</feature>
<dbReference type="EMBL" id="JAUIZM010000027">
    <property type="protein sequence ID" value="KAK1351775.1"/>
    <property type="molecule type" value="Genomic_DNA"/>
</dbReference>
<dbReference type="GO" id="GO:0008270">
    <property type="term" value="F:zinc ion binding"/>
    <property type="evidence" value="ECO:0007669"/>
    <property type="project" value="UniProtKB-KW"/>
</dbReference>